<dbReference type="EMBL" id="ATJJ01000136">
    <property type="protein sequence ID" value="EPI45545.1"/>
    <property type="molecule type" value="Genomic_DNA"/>
</dbReference>
<organism evidence="1 2">
    <name type="scientific">Gardnerella vaginalis JCP8108</name>
    <dbReference type="NCBI Taxonomy" id="1261066"/>
    <lineage>
        <taxon>Bacteria</taxon>
        <taxon>Bacillati</taxon>
        <taxon>Actinomycetota</taxon>
        <taxon>Actinomycetes</taxon>
        <taxon>Bifidobacteriales</taxon>
        <taxon>Bifidobacteriaceae</taxon>
        <taxon>Gardnerella</taxon>
    </lineage>
</organism>
<comment type="caution">
    <text evidence="1">The sequence shown here is derived from an EMBL/GenBank/DDBJ whole genome shotgun (WGS) entry which is preliminary data.</text>
</comment>
<sequence length="54" mass="6767">MQRRRERAVTRERFPRVCLHIWRSWEQTQDKRNKSWNTFPRLFTYLTVLETNAG</sequence>
<dbReference type="HOGENOM" id="CLU_3043775_0_0_11"/>
<dbReference type="Proteomes" id="UP000014521">
    <property type="component" value="Unassembled WGS sequence"/>
</dbReference>
<gene>
    <name evidence="1" type="ORF">HMPREF1581_01391</name>
</gene>
<evidence type="ECO:0000313" key="1">
    <source>
        <dbReference type="EMBL" id="EPI45545.1"/>
    </source>
</evidence>
<accession>S4GKD6</accession>
<evidence type="ECO:0000313" key="2">
    <source>
        <dbReference type="Proteomes" id="UP000014521"/>
    </source>
</evidence>
<name>S4GKD6_GARVA</name>
<protein>
    <submittedName>
        <fullName evidence="1">Uncharacterized protein</fullName>
    </submittedName>
</protein>
<reference evidence="1 2" key="1">
    <citation type="submission" date="2013-06" db="EMBL/GenBank/DDBJ databases">
        <authorList>
            <person name="Weinstock G."/>
            <person name="Sodergren E."/>
            <person name="Lobos E.A."/>
            <person name="Fulton L."/>
            <person name="Fulton R."/>
            <person name="Courtney L."/>
            <person name="Fronick C."/>
            <person name="O'Laughlin M."/>
            <person name="Godfrey J."/>
            <person name="Wilson R.M."/>
            <person name="Miner T."/>
            <person name="Farmer C."/>
            <person name="Delehaunty K."/>
            <person name="Cordes M."/>
            <person name="Minx P."/>
            <person name="Tomlinson C."/>
            <person name="Chen J."/>
            <person name="Wollam A."/>
            <person name="Pepin K.H."/>
            <person name="Bhonagiri V."/>
            <person name="Zhang X."/>
            <person name="Warren W."/>
            <person name="Mitreva M."/>
            <person name="Mardis E.R."/>
            <person name="Wilson R.K."/>
        </authorList>
    </citation>
    <scope>NUCLEOTIDE SEQUENCE [LARGE SCALE GENOMIC DNA]</scope>
    <source>
        <strain evidence="1 2">JCP8108</strain>
    </source>
</reference>
<proteinExistence type="predicted"/>
<dbReference type="AlphaFoldDB" id="S4GKD6"/>